<gene>
    <name evidence="2" type="primary">dmfA2_1</name>
    <name evidence="2" type="ORF">DF168_00836</name>
</gene>
<proteinExistence type="predicted"/>
<evidence type="ECO:0000313" key="3">
    <source>
        <dbReference type="Proteomes" id="UP000247465"/>
    </source>
</evidence>
<accession>A0A2Z4AC38</accession>
<evidence type="ECO:0000313" key="2">
    <source>
        <dbReference type="EMBL" id="AWT59643.1"/>
    </source>
</evidence>
<organism evidence="2 3">
    <name type="scientific">Candidatus Moanibacter tarae</name>
    <dbReference type="NCBI Taxonomy" id="2200854"/>
    <lineage>
        <taxon>Bacteria</taxon>
        <taxon>Pseudomonadati</taxon>
        <taxon>Verrucomicrobiota</taxon>
        <taxon>Opitutia</taxon>
        <taxon>Puniceicoccales</taxon>
        <taxon>Puniceicoccales incertae sedis</taxon>
        <taxon>Candidatus Moanibacter</taxon>
    </lineage>
</organism>
<dbReference type="GO" id="GO:0050116">
    <property type="term" value="F:N,N-dimethylformamidase activity"/>
    <property type="evidence" value="ECO:0007669"/>
    <property type="project" value="UniProtKB-EC"/>
</dbReference>
<protein>
    <submittedName>
        <fullName evidence="2">N,N-dimethylformamidase beta subunit</fullName>
        <ecNumber evidence="2">3.5.1.56</ecNumber>
    </submittedName>
</protein>
<evidence type="ECO:0000259" key="1">
    <source>
        <dbReference type="Pfam" id="PF20254"/>
    </source>
</evidence>
<feature type="domain" description="N,N-dimethylformamidase beta subunit-like C-terminal" evidence="1">
    <location>
        <begin position="279"/>
        <end position="711"/>
    </location>
</feature>
<reference evidence="2 3" key="1">
    <citation type="submission" date="2018-06" db="EMBL/GenBank/DDBJ databases">
        <title>Draft Genome Sequence of a Novel Marine Bacterium Related to the Verrucomicrobia.</title>
        <authorList>
            <person name="Vosseberg J."/>
            <person name="Martijn J."/>
            <person name="Ettema T.J.G."/>
        </authorList>
    </citation>
    <scope>NUCLEOTIDE SEQUENCE [LARGE SCALE GENOMIC DNA]</scope>
    <source>
        <strain evidence="2">TARA_B100001123</strain>
    </source>
</reference>
<dbReference type="InterPro" id="IPR013320">
    <property type="entry name" value="ConA-like_dom_sf"/>
</dbReference>
<dbReference type="EMBL" id="CP029803">
    <property type="protein sequence ID" value="AWT59643.1"/>
    <property type="molecule type" value="Genomic_DNA"/>
</dbReference>
<dbReference type="Pfam" id="PF13385">
    <property type="entry name" value="Laminin_G_3"/>
    <property type="match status" value="1"/>
</dbReference>
<sequence length="734" mass="82474">MKIVGYSDRLSVRPGQTIKFMVSCEASSYRAEIVRLRHTDDNPNGPGFKTEKQLTSIEGKYKGHYQPIHTGSYASISHDPLLNCTNGFTIQSWIFPTTPKRGVQGILTKFSRVDESGYGLYIDENGSLSLWLGSRENLIKVGTGSALQERVWYFVAASYDPANNEVQLFQKQQTQWPDRKAEASIRKSVHSGAVNASQGDLLIGASRTPVSMDSAAQNHFNGKIDNPRIYSCVIEDIGKELTRPVSVVGNWDFSLDISSNRISDTGPNGFHGILINLPTRAVTGHNWNGNVSDFNVEPSHYAAIHFHDDDLEDARWDLGFEWKVPENFLSGVYSVHLETEEEEDYVTFFVVPVKPHSRIAFLVPTLTYQVYANHRYIDLMRAMLEREGIESNVPEDKYMKKHSLLSGYDLHSDGSGVCYSSQLRPFLNFRPRYRMPSQSLAAFSPRHLNSDMHLLHWLDNKSFDYDIITDHELHSEGSKLLSSYRVILTGSHPEYWTSQMLEAMELYQTGGGRLMYLGGNGFYWVTSFDPERPHIVEVRRWRGTRAWEAAPGECFHSTTGEIGGIWRFRNREPQKMVGVGFTAQGSGENRPYIRKPDSLKDEVAFIFDGVGEDELIGDFPALVLEHGAGGFEIDRLDHIQGTPKHALLLASAGGFSDTYQITIEDQLCCNPNTGGSRNAMVRSDMIYMEGQKGGATFSVGSISWCSCLSYNGSNNNVSQITENVLRRFSEDSYS</sequence>
<dbReference type="AlphaFoldDB" id="A0A2Z4AC38"/>
<dbReference type="SUPFAM" id="SSF49899">
    <property type="entry name" value="Concanavalin A-like lectins/glucanases"/>
    <property type="match status" value="1"/>
</dbReference>
<dbReference type="Proteomes" id="UP000247465">
    <property type="component" value="Chromosome"/>
</dbReference>
<dbReference type="Pfam" id="PF20254">
    <property type="entry name" value="DMFA2_C"/>
    <property type="match status" value="1"/>
</dbReference>
<dbReference type="Gene3D" id="2.60.120.200">
    <property type="match status" value="1"/>
</dbReference>
<dbReference type="EC" id="3.5.1.56" evidence="2"/>
<dbReference type="InterPro" id="IPR046540">
    <property type="entry name" value="DMFA2_C"/>
</dbReference>
<dbReference type="KEGG" id="mtar:DF168_00836"/>
<keyword evidence="2" id="KW-0378">Hydrolase</keyword>
<name>A0A2Z4AC38_9BACT</name>